<dbReference type="InterPro" id="IPR032508">
    <property type="entry name" value="FecR_C"/>
</dbReference>
<organism evidence="4 5">
    <name type="scientific">Salmonirosea aquatica</name>
    <dbReference type="NCBI Taxonomy" id="2654236"/>
    <lineage>
        <taxon>Bacteria</taxon>
        <taxon>Pseudomonadati</taxon>
        <taxon>Bacteroidota</taxon>
        <taxon>Cytophagia</taxon>
        <taxon>Cytophagales</taxon>
        <taxon>Spirosomataceae</taxon>
        <taxon>Salmonirosea</taxon>
    </lineage>
</organism>
<protein>
    <submittedName>
        <fullName evidence="4">DUF4974 domain-containing protein</fullName>
    </submittedName>
</protein>
<dbReference type="EMBL" id="WHLY01000002">
    <property type="protein sequence ID" value="MPR33946.1"/>
    <property type="molecule type" value="Genomic_DNA"/>
</dbReference>
<dbReference type="PANTHER" id="PTHR30273:SF2">
    <property type="entry name" value="PROTEIN FECR"/>
    <property type="match status" value="1"/>
</dbReference>
<feature type="transmembrane region" description="Helical" evidence="1">
    <location>
        <begin position="104"/>
        <end position="125"/>
    </location>
</feature>
<reference evidence="4 5" key="1">
    <citation type="submission" date="2019-10" db="EMBL/GenBank/DDBJ databases">
        <title>Draft Genome Sequence of Cytophagaceae sp. SJW1-29.</title>
        <authorList>
            <person name="Choi A."/>
        </authorList>
    </citation>
    <scope>NUCLEOTIDE SEQUENCE [LARGE SCALE GENOMIC DNA]</scope>
    <source>
        <strain evidence="4 5">SJW1-29</strain>
    </source>
</reference>
<dbReference type="RefSeq" id="WP_152759738.1">
    <property type="nucleotide sequence ID" value="NZ_WHLY01000002.1"/>
</dbReference>
<dbReference type="InterPro" id="IPR006860">
    <property type="entry name" value="FecR"/>
</dbReference>
<evidence type="ECO:0000256" key="1">
    <source>
        <dbReference type="SAM" id="Phobius"/>
    </source>
</evidence>
<evidence type="ECO:0000313" key="4">
    <source>
        <dbReference type="EMBL" id="MPR33946.1"/>
    </source>
</evidence>
<proteinExistence type="predicted"/>
<dbReference type="PANTHER" id="PTHR30273">
    <property type="entry name" value="PERIPLASMIC SIGNAL SENSOR AND SIGMA FACTOR ACTIVATOR FECR-RELATED"/>
    <property type="match status" value="1"/>
</dbReference>
<dbReference type="Pfam" id="PF04773">
    <property type="entry name" value="FecR"/>
    <property type="match status" value="1"/>
</dbReference>
<feature type="domain" description="Protein FecR C-terminal" evidence="3">
    <location>
        <begin position="298"/>
        <end position="366"/>
    </location>
</feature>
<evidence type="ECO:0000313" key="5">
    <source>
        <dbReference type="Proteomes" id="UP000479293"/>
    </source>
</evidence>
<dbReference type="InterPro" id="IPR012373">
    <property type="entry name" value="Ferrdict_sens_TM"/>
</dbReference>
<gene>
    <name evidence="4" type="ORF">GBK04_11340</name>
</gene>
<keyword evidence="1" id="KW-0472">Membrane</keyword>
<sequence>MENYPTFTAEDFIQDERFRRWFLSGYSEDDDFWQDFQQQYPERKTVLEAAQVLLRALHEAQSFPTSEQGERMWTGIDKETQDLFLSGIREDATIQQRSAAVRPLWKWLSVAAAVLLVAGLGWVTLRKANQGPDTYSGNPPESVLTLVEKANESGQLQKVRLSDGSQVVLYPGSRISYANPFEKESRKVFLSGKGYFEVVKDDTKPFTVFANQLVTQVVGTSFTIDAFEGNKSPSVEVRTGRVKVFTLEKYRDSEQGKPEVMVLLTANQQVRYNVASSGFDIGYVPKPAVIKAPEAHPDFYFKNVAISDVFKTVEDSYGVKIEFNEALLKDCRITAPLGNEPLFRKLDIVCQTVGATYEVWGTRIVVSGGGCK</sequence>
<name>A0A7C9F663_9BACT</name>
<dbReference type="Proteomes" id="UP000479293">
    <property type="component" value="Unassembled WGS sequence"/>
</dbReference>
<dbReference type="Gene3D" id="3.55.50.30">
    <property type="match status" value="1"/>
</dbReference>
<dbReference type="Gene3D" id="2.60.120.1440">
    <property type="match status" value="1"/>
</dbReference>
<evidence type="ECO:0000259" key="3">
    <source>
        <dbReference type="Pfam" id="PF16344"/>
    </source>
</evidence>
<dbReference type="AlphaFoldDB" id="A0A7C9F663"/>
<comment type="caution">
    <text evidence="4">The sequence shown here is derived from an EMBL/GenBank/DDBJ whole genome shotgun (WGS) entry which is preliminary data.</text>
</comment>
<keyword evidence="5" id="KW-1185">Reference proteome</keyword>
<accession>A0A7C9F663</accession>
<dbReference type="GO" id="GO:0016989">
    <property type="term" value="F:sigma factor antagonist activity"/>
    <property type="evidence" value="ECO:0007669"/>
    <property type="project" value="TreeGrafter"/>
</dbReference>
<dbReference type="Pfam" id="PF16344">
    <property type="entry name" value="FecR_C"/>
    <property type="match status" value="1"/>
</dbReference>
<keyword evidence="1" id="KW-0812">Transmembrane</keyword>
<feature type="domain" description="FecR protein" evidence="2">
    <location>
        <begin position="153"/>
        <end position="243"/>
    </location>
</feature>
<evidence type="ECO:0000259" key="2">
    <source>
        <dbReference type="Pfam" id="PF04773"/>
    </source>
</evidence>
<keyword evidence="1" id="KW-1133">Transmembrane helix</keyword>